<dbReference type="GO" id="GO:0005829">
    <property type="term" value="C:cytosol"/>
    <property type="evidence" value="ECO:0007669"/>
    <property type="project" value="TreeGrafter"/>
</dbReference>
<organism evidence="3 4">
    <name type="scientific">Solihabitans fulvus</name>
    <dbReference type="NCBI Taxonomy" id="1892852"/>
    <lineage>
        <taxon>Bacteria</taxon>
        <taxon>Bacillati</taxon>
        <taxon>Actinomycetota</taxon>
        <taxon>Actinomycetes</taxon>
        <taxon>Pseudonocardiales</taxon>
        <taxon>Pseudonocardiaceae</taxon>
        <taxon>Solihabitans</taxon>
    </lineage>
</organism>
<proteinExistence type="inferred from homology"/>
<dbReference type="Pfam" id="PF00132">
    <property type="entry name" value="Hexapep"/>
    <property type="match status" value="1"/>
</dbReference>
<comment type="similarity">
    <text evidence="1">Belongs to the transferase hexapeptide repeat family.</text>
</comment>
<protein>
    <submittedName>
        <fullName evidence="3">Acyltransferase</fullName>
    </submittedName>
</protein>
<reference evidence="3 4" key="1">
    <citation type="submission" date="2019-09" db="EMBL/GenBank/DDBJ databases">
        <title>Goodfellowia gen. nov., a new genus of the Pseudonocardineae related to Actinoalloteichus, containing Goodfellowia coeruleoviolacea gen. nov., comb. nov. gen. nov., comb. nov.</title>
        <authorList>
            <person name="Labeda D."/>
        </authorList>
    </citation>
    <scope>NUCLEOTIDE SEQUENCE [LARGE SCALE GENOMIC DNA]</scope>
    <source>
        <strain evidence="3 4">AN110305</strain>
    </source>
</reference>
<name>A0A5B2XER1_9PSEU</name>
<evidence type="ECO:0000313" key="4">
    <source>
        <dbReference type="Proteomes" id="UP000323454"/>
    </source>
</evidence>
<sequence>MTAGTLVNGLLGAEPVPRVLRWLGYRALGLRVDTPNIFPGLRVAGRLRNVEIGAGTFLNRECFIEAVAEVRIGRDCQFGPQVAILTSHHPWTADGSVSKYPQGRSVRIGDRVWLGARTIVVPGVTLAPDVAVAAGAVVARDCLEPGLYAGVPARWVGPAKSADGADGARGVGS</sequence>
<dbReference type="Gene3D" id="2.160.10.10">
    <property type="entry name" value="Hexapeptide repeat proteins"/>
    <property type="match status" value="1"/>
</dbReference>
<dbReference type="PANTHER" id="PTHR23416">
    <property type="entry name" value="SIALIC ACID SYNTHASE-RELATED"/>
    <property type="match status" value="1"/>
</dbReference>
<dbReference type="InterPro" id="IPR051159">
    <property type="entry name" value="Hexapeptide_acetyltransf"/>
</dbReference>
<keyword evidence="3" id="KW-0012">Acyltransferase</keyword>
<dbReference type="PANTHER" id="PTHR23416:SF23">
    <property type="entry name" value="ACETYLTRANSFERASE C18B11.09C-RELATED"/>
    <property type="match status" value="1"/>
</dbReference>
<gene>
    <name evidence="3" type="ORF">F0L68_15795</name>
</gene>
<keyword evidence="2 3" id="KW-0808">Transferase</keyword>
<dbReference type="InterPro" id="IPR011004">
    <property type="entry name" value="Trimer_LpxA-like_sf"/>
</dbReference>
<dbReference type="SUPFAM" id="SSF51161">
    <property type="entry name" value="Trimeric LpxA-like enzymes"/>
    <property type="match status" value="1"/>
</dbReference>
<accession>A0A5B2XER1</accession>
<keyword evidence="4" id="KW-1185">Reference proteome</keyword>
<dbReference type="AlphaFoldDB" id="A0A5B2XER1"/>
<dbReference type="OrthoDB" id="2643438at2"/>
<reference evidence="3 4" key="2">
    <citation type="submission" date="2019-09" db="EMBL/GenBank/DDBJ databases">
        <authorList>
            <person name="Jin C."/>
        </authorList>
    </citation>
    <scope>NUCLEOTIDE SEQUENCE [LARGE SCALE GENOMIC DNA]</scope>
    <source>
        <strain evidence="3 4">AN110305</strain>
    </source>
</reference>
<dbReference type="InterPro" id="IPR001451">
    <property type="entry name" value="Hexapep"/>
</dbReference>
<dbReference type="GO" id="GO:0008374">
    <property type="term" value="F:O-acyltransferase activity"/>
    <property type="evidence" value="ECO:0007669"/>
    <property type="project" value="TreeGrafter"/>
</dbReference>
<evidence type="ECO:0000256" key="2">
    <source>
        <dbReference type="ARBA" id="ARBA00022679"/>
    </source>
</evidence>
<evidence type="ECO:0000256" key="1">
    <source>
        <dbReference type="ARBA" id="ARBA00007274"/>
    </source>
</evidence>
<dbReference type="EMBL" id="VUOB01000026">
    <property type="protein sequence ID" value="KAA2261736.1"/>
    <property type="molecule type" value="Genomic_DNA"/>
</dbReference>
<dbReference type="Proteomes" id="UP000323454">
    <property type="component" value="Unassembled WGS sequence"/>
</dbReference>
<comment type="caution">
    <text evidence="3">The sequence shown here is derived from an EMBL/GenBank/DDBJ whole genome shotgun (WGS) entry which is preliminary data.</text>
</comment>
<evidence type="ECO:0000313" key="3">
    <source>
        <dbReference type="EMBL" id="KAA2261736.1"/>
    </source>
</evidence>